<sequence length="374" mass="42482">MKEGWKTRPFEDCILHVVYTPKVQRKDFLEKGQHPIVSQEVAFINGYWDDDTALYRVDRPVIIFGDHTKVLKYVDFDFVIGADGVKILLPKEFLSTKFFYYQLQSVNLDSLGYARHYKLLKSINIRYTQFPEQQRIVALLDDAFDGIATAKANAEQNLKNARELFESHLQAVFTQRGEGWEGKTLRQVAVDFGRGKSKHRPRNAPKLYGGPYPFIQTGDVRNSEHLITEYTQTYSEAGLAQSKLWPKGTLCITIAANIAETGILNFDACFPDSVIGIVVDDKHTSNHFLEYLLQAVKAALKAKGKGSAQDNINLGTFENELFFFPSLSVQEEITKQLDDLSTEVQRLESIYQQKQAALDELKKSLLHKAFSGEL</sequence>
<gene>
    <name evidence="6" type="ORF">SAMN04488503_1802</name>
</gene>
<dbReference type="Pfam" id="PF01420">
    <property type="entry name" value="Methylase_S"/>
    <property type="match status" value="1"/>
</dbReference>
<feature type="domain" description="Type I restriction modification DNA specificity" evidence="5">
    <location>
        <begin position="178"/>
        <end position="342"/>
    </location>
</feature>
<dbReference type="InterPro" id="IPR051212">
    <property type="entry name" value="Type-I_RE_S_subunit"/>
</dbReference>
<comment type="similarity">
    <text evidence="1">Belongs to the type-I restriction system S methylase family.</text>
</comment>
<protein>
    <submittedName>
        <fullName evidence="6">Type I restriction enzyme, S subunit</fullName>
    </submittedName>
</protein>
<evidence type="ECO:0000256" key="1">
    <source>
        <dbReference type="ARBA" id="ARBA00010923"/>
    </source>
</evidence>
<dbReference type="InterPro" id="IPR000055">
    <property type="entry name" value="Restrct_endonuc_typeI_TRD"/>
</dbReference>
<evidence type="ECO:0000313" key="6">
    <source>
        <dbReference type="EMBL" id="SNR90090.1"/>
    </source>
</evidence>
<evidence type="ECO:0000256" key="4">
    <source>
        <dbReference type="SAM" id="Coils"/>
    </source>
</evidence>
<evidence type="ECO:0000256" key="3">
    <source>
        <dbReference type="ARBA" id="ARBA00023125"/>
    </source>
</evidence>
<dbReference type="GO" id="GO:0003677">
    <property type="term" value="F:DNA binding"/>
    <property type="evidence" value="ECO:0007669"/>
    <property type="project" value="UniProtKB-KW"/>
</dbReference>
<organism evidence="6 7">
    <name type="scientific">Humidesulfovibrio mexicanus</name>
    <dbReference type="NCBI Taxonomy" id="147047"/>
    <lineage>
        <taxon>Bacteria</taxon>
        <taxon>Pseudomonadati</taxon>
        <taxon>Thermodesulfobacteriota</taxon>
        <taxon>Desulfovibrionia</taxon>
        <taxon>Desulfovibrionales</taxon>
        <taxon>Desulfovibrionaceae</taxon>
        <taxon>Humidesulfovibrio</taxon>
    </lineage>
</organism>
<dbReference type="GO" id="GO:0009307">
    <property type="term" value="P:DNA restriction-modification system"/>
    <property type="evidence" value="ECO:0007669"/>
    <property type="project" value="UniProtKB-KW"/>
</dbReference>
<feature type="coiled-coil region" evidence="4">
    <location>
        <begin position="330"/>
        <end position="364"/>
    </location>
</feature>
<dbReference type="InterPro" id="IPR044946">
    <property type="entry name" value="Restrct_endonuc_typeI_TRD_sf"/>
</dbReference>
<keyword evidence="3" id="KW-0238">DNA-binding</keyword>
<dbReference type="Proteomes" id="UP000198324">
    <property type="component" value="Unassembled WGS sequence"/>
</dbReference>
<dbReference type="EMBL" id="FZOC01000003">
    <property type="protein sequence ID" value="SNR90090.1"/>
    <property type="molecule type" value="Genomic_DNA"/>
</dbReference>
<dbReference type="Gene3D" id="3.90.220.20">
    <property type="entry name" value="DNA methylase specificity domains"/>
    <property type="match status" value="2"/>
</dbReference>
<name>A0A239A3G1_9BACT</name>
<dbReference type="PANTHER" id="PTHR43140:SF1">
    <property type="entry name" value="TYPE I RESTRICTION ENZYME ECOKI SPECIFICITY SUBUNIT"/>
    <property type="match status" value="1"/>
</dbReference>
<dbReference type="PANTHER" id="PTHR43140">
    <property type="entry name" value="TYPE-1 RESTRICTION ENZYME ECOKI SPECIFICITY PROTEIN"/>
    <property type="match status" value="1"/>
</dbReference>
<accession>A0A239A3G1</accession>
<evidence type="ECO:0000259" key="5">
    <source>
        <dbReference type="Pfam" id="PF01420"/>
    </source>
</evidence>
<keyword evidence="4" id="KW-0175">Coiled coil</keyword>
<evidence type="ECO:0000256" key="2">
    <source>
        <dbReference type="ARBA" id="ARBA00022747"/>
    </source>
</evidence>
<reference evidence="6 7" key="1">
    <citation type="submission" date="2017-06" db="EMBL/GenBank/DDBJ databases">
        <authorList>
            <person name="Kim H.J."/>
            <person name="Triplett B.A."/>
        </authorList>
    </citation>
    <scope>NUCLEOTIDE SEQUENCE [LARGE SCALE GENOMIC DNA]</scope>
    <source>
        <strain evidence="6 7">DSM 13116</strain>
    </source>
</reference>
<keyword evidence="2" id="KW-0680">Restriction system</keyword>
<keyword evidence="7" id="KW-1185">Reference proteome</keyword>
<dbReference type="OrthoDB" id="5363772at2"/>
<dbReference type="SUPFAM" id="SSF116734">
    <property type="entry name" value="DNA methylase specificity domain"/>
    <property type="match status" value="2"/>
</dbReference>
<dbReference type="AlphaFoldDB" id="A0A239A3G1"/>
<dbReference type="CDD" id="cd17282">
    <property type="entry name" value="RMtype1_S_Eco16444ORF1681_TRD1-CR1_like"/>
    <property type="match status" value="1"/>
</dbReference>
<evidence type="ECO:0000313" key="7">
    <source>
        <dbReference type="Proteomes" id="UP000198324"/>
    </source>
</evidence>
<proteinExistence type="inferred from homology"/>